<keyword evidence="2" id="KW-1185">Reference proteome</keyword>
<sequence>MVSEQEASDNIRAIFEDIKATHSHPGFASYYRGIANWPAFLSSVWQQVKIHVESDEYRARKSEILTFAQWIVEQRLDTQPLETLTGQPRPDEVGSIAAVFRYRFTTDLLLDVGLIQSMLGGIQAATRSRFSLQR</sequence>
<evidence type="ECO:0000313" key="1">
    <source>
        <dbReference type="EMBL" id="MFC3294147.1"/>
    </source>
</evidence>
<evidence type="ECO:0000313" key="2">
    <source>
        <dbReference type="Proteomes" id="UP001595640"/>
    </source>
</evidence>
<dbReference type="Gene3D" id="1.20.1290.10">
    <property type="entry name" value="AhpD-like"/>
    <property type="match status" value="1"/>
</dbReference>
<dbReference type="Proteomes" id="UP001595640">
    <property type="component" value="Unassembled WGS sequence"/>
</dbReference>
<protein>
    <submittedName>
        <fullName evidence="1">Uncharacterized protein</fullName>
    </submittedName>
</protein>
<accession>A0ABV7M5D0</accession>
<proteinExistence type="predicted"/>
<dbReference type="EMBL" id="JBHRUH010000040">
    <property type="protein sequence ID" value="MFC3294147.1"/>
    <property type="molecule type" value="Genomic_DNA"/>
</dbReference>
<dbReference type="InterPro" id="IPR029032">
    <property type="entry name" value="AhpD-like"/>
</dbReference>
<name>A0ABV7M5D0_9GAMM</name>
<organism evidence="1 2">
    <name type="scientific">Modicisalibacter luteus</name>
    <dbReference type="NCBI Taxonomy" id="453962"/>
    <lineage>
        <taxon>Bacteria</taxon>
        <taxon>Pseudomonadati</taxon>
        <taxon>Pseudomonadota</taxon>
        <taxon>Gammaproteobacteria</taxon>
        <taxon>Oceanospirillales</taxon>
        <taxon>Halomonadaceae</taxon>
        <taxon>Modicisalibacter</taxon>
    </lineage>
</organism>
<gene>
    <name evidence="1" type="ORF">ACFOEI_19065</name>
</gene>
<reference evidence="2" key="1">
    <citation type="journal article" date="2019" name="Int. J. Syst. Evol. Microbiol.">
        <title>The Global Catalogue of Microorganisms (GCM) 10K type strain sequencing project: providing services to taxonomists for standard genome sequencing and annotation.</title>
        <authorList>
            <consortium name="The Broad Institute Genomics Platform"/>
            <consortium name="The Broad Institute Genome Sequencing Center for Infectious Disease"/>
            <person name="Wu L."/>
            <person name="Ma J."/>
        </authorList>
    </citation>
    <scope>NUCLEOTIDE SEQUENCE [LARGE SCALE GENOMIC DNA]</scope>
    <source>
        <strain evidence="2">KCTC 12847</strain>
    </source>
</reference>
<dbReference type="RefSeq" id="WP_019020130.1">
    <property type="nucleotide sequence ID" value="NZ_BMXD01000009.1"/>
</dbReference>
<comment type="caution">
    <text evidence="1">The sequence shown here is derived from an EMBL/GenBank/DDBJ whole genome shotgun (WGS) entry which is preliminary data.</text>
</comment>